<keyword evidence="3" id="KW-1185">Reference proteome</keyword>
<sequence>MGETRVRQATELVIAAGGPEVIISGRAAAFLLRYAGLNQYHVDHRGEDPEIDQTLVALKVAALAWRGTATGTQEAAKPELDRGSQWLSTSQAAAAIQVTDRAIRKAIRERRLHAEKVGRTYRISREQLAHYRERRGSRA</sequence>
<dbReference type="InterPro" id="IPR010093">
    <property type="entry name" value="SinI_DNA-bd"/>
</dbReference>
<comment type="caution">
    <text evidence="2">The sequence shown here is derived from an EMBL/GenBank/DDBJ whole genome shotgun (WGS) entry which is preliminary data.</text>
</comment>
<dbReference type="RefSeq" id="WP_301215491.1">
    <property type="nucleotide sequence ID" value="NZ_JAROCB010000001.1"/>
</dbReference>
<evidence type="ECO:0000313" key="2">
    <source>
        <dbReference type="EMBL" id="MDN4595907.1"/>
    </source>
</evidence>
<feature type="domain" description="Helix-turn-helix" evidence="1">
    <location>
        <begin position="86"/>
        <end position="135"/>
    </location>
</feature>
<dbReference type="Pfam" id="PF12728">
    <property type="entry name" value="HTH_17"/>
    <property type="match status" value="1"/>
</dbReference>
<dbReference type="Proteomes" id="UP001174210">
    <property type="component" value="Unassembled WGS sequence"/>
</dbReference>
<dbReference type="EMBL" id="JAROCB010000001">
    <property type="protein sequence ID" value="MDN4595907.1"/>
    <property type="molecule type" value="Genomic_DNA"/>
</dbReference>
<evidence type="ECO:0000313" key="3">
    <source>
        <dbReference type="Proteomes" id="UP001174210"/>
    </source>
</evidence>
<dbReference type="NCBIfam" id="TIGR01764">
    <property type="entry name" value="excise"/>
    <property type="match status" value="1"/>
</dbReference>
<dbReference type="InterPro" id="IPR041657">
    <property type="entry name" value="HTH_17"/>
</dbReference>
<name>A0ABT8IU26_9MICO</name>
<proteinExistence type="predicted"/>
<protein>
    <submittedName>
        <fullName evidence="2">Helix-turn-helix domain-containing protein</fullName>
    </submittedName>
</protein>
<evidence type="ECO:0000259" key="1">
    <source>
        <dbReference type="Pfam" id="PF12728"/>
    </source>
</evidence>
<accession>A0ABT8IU26</accession>
<reference evidence="2" key="1">
    <citation type="submission" date="2023-03" db="EMBL/GenBank/DDBJ databases">
        <title>MT1 and MT2 Draft Genomes of Novel Species.</title>
        <authorList>
            <person name="Venkateswaran K."/>
        </authorList>
    </citation>
    <scope>NUCLEOTIDE SEQUENCE</scope>
    <source>
        <strain evidence="2">F6_8S_P_1A</strain>
    </source>
</reference>
<organism evidence="2 3">
    <name type="scientific">Leifsonia virtsii</name>
    <dbReference type="NCBI Taxonomy" id="3035915"/>
    <lineage>
        <taxon>Bacteria</taxon>
        <taxon>Bacillati</taxon>
        <taxon>Actinomycetota</taxon>
        <taxon>Actinomycetes</taxon>
        <taxon>Micrococcales</taxon>
        <taxon>Microbacteriaceae</taxon>
        <taxon>Leifsonia</taxon>
    </lineage>
</organism>
<gene>
    <name evidence="2" type="ORF">P5G59_02015</name>
</gene>